<evidence type="ECO:0000313" key="10">
    <source>
        <dbReference type="Proteomes" id="UP000469558"/>
    </source>
</evidence>
<keyword evidence="3 7" id="KW-1133">Transmembrane helix</keyword>
<evidence type="ECO:0000256" key="5">
    <source>
        <dbReference type="ARBA" id="ARBA00038359"/>
    </source>
</evidence>
<feature type="transmembrane region" description="Helical" evidence="7">
    <location>
        <begin position="251"/>
        <end position="272"/>
    </location>
</feature>
<comment type="similarity">
    <text evidence="5">Belongs to the SAT4 family.</text>
</comment>
<dbReference type="AlphaFoldDB" id="A0A8T9C995"/>
<dbReference type="EMBL" id="QGMK01000404">
    <property type="protein sequence ID" value="TVY81906.1"/>
    <property type="molecule type" value="Genomic_DNA"/>
</dbReference>
<dbReference type="InterPro" id="IPR052337">
    <property type="entry name" value="SAT4-like"/>
</dbReference>
<feature type="transmembrane region" description="Helical" evidence="7">
    <location>
        <begin position="207"/>
        <end position="231"/>
    </location>
</feature>
<feature type="domain" description="Rhodopsin" evidence="8">
    <location>
        <begin position="28"/>
        <end position="272"/>
    </location>
</feature>
<feature type="region of interest" description="Disordered" evidence="6">
    <location>
        <begin position="287"/>
        <end position="321"/>
    </location>
</feature>
<comment type="caution">
    <text evidence="9">The sequence shown here is derived from an EMBL/GenBank/DDBJ whole genome shotgun (WGS) entry which is preliminary data.</text>
</comment>
<evidence type="ECO:0000256" key="3">
    <source>
        <dbReference type="ARBA" id="ARBA00022989"/>
    </source>
</evidence>
<name>A0A8T9C995_9HELO</name>
<reference evidence="9 10" key="1">
    <citation type="submission" date="2018-05" db="EMBL/GenBank/DDBJ databases">
        <title>Genome sequencing and assembly of the regulated plant pathogen Lachnellula willkommii and related sister species for the development of diagnostic species identification markers.</title>
        <authorList>
            <person name="Giroux E."/>
            <person name="Bilodeau G."/>
        </authorList>
    </citation>
    <scope>NUCLEOTIDE SEQUENCE [LARGE SCALE GENOMIC DNA]</scope>
    <source>
        <strain evidence="9 10">CBS 268.59</strain>
    </source>
</reference>
<keyword evidence="4 7" id="KW-0472">Membrane</keyword>
<dbReference type="GO" id="GO:0016020">
    <property type="term" value="C:membrane"/>
    <property type="evidence" value="ECO:0007669"/>
    <property type="project" value="UniProtKB-SubCell"/>
</dbReference>
<organism evidence="9 10">
    <name type="scientific">Lachnellula suecica</name>
    <dbReference type="NCBI Taxonomy" id="602035"/>
    <lineage>
        <taxon>Eukaryota</taxon>
        <taxon>Fungi</taxon>
        <taxon>Dikarya</taxon>
        <taxon>Ascomycota</taxon>
        <taxon>Pezizomycotina</taxon>
        <taxon>Leotiomycetes</taxon>
        <taxon>Helotiales</taxon>
        <taxon>Lachnaceae</taxon>
        <taxon>Lachnellula</taxon>
    </lineage>
</organism>
<feature type="transmembrane region" description="Helical" evidence="7">
    <location>
        <begin position="172"/>
        <end position="195"/>
    </location>
</feature>
<feature type="transmembrane region" description="Helical" evidence="7">
    <location>
        <begin position="122"/>
        <end position="144"/>
    </location>
</feature>
<dbReference type="Pfam" id="PF20684">
    <property type="entry name" value="Fung_rhodopsin"/>
    <property type="match status" value="1"/>
</dbReference>
<keyword evidence="2 7" id="KW-0812">Transmembrane</keyword>
<dbReference type="PANTHER" id="PTHR33048">
    <property type="entry name" value="PTH11-LIKE INTEGRAL MEMBRANE PROTEIN (AFU_ORTHOLOGUE AFUA_5G11245)"/>
    <property type="match status" value="1"/>
</dbReference>
<keyword evidence="10" id="KW-1185">Reference proteome</keyword>
<sequence length="349" mass="38544">MPPYVESHGPIAALGGVMLALSALAIAFRFYSRSLQQVKYKGDDWTMLPGLHKSDMRHIGVRNKLVGYPTPVDKLEAAATTPTLDTLLIAFDIFTIGALACVKVSALLFYYRIFWVGQRGGWFRSVIFGSIGVVVLWMIAFMLLTGLQCGSHFDALWKPTHTIYCTVSHPFLLSYSISDLILDVWVILIPIPMVWTLKTNLTRKLAVLAVFLLAIVGIGGSVARLVVYVQIFDAGVNFKGDGRLVNSKSLFFTLLEVGLTCIAVNLPTLYFLSRKVKPESILRSRSQRSVGSEVKAQRSDSYPRTGSKDSGRENSISKTHLAKADEIHDQTYAMSDLEQQKLPGTHATA</sequence>
<evidence type="ECO:0000313" key="9">
    <source>
        <dbReference type="EMBL" id="TVY81906.1"/>
    </source>
</evidence>
<evidence type="ECO:0000259" key="8">
    <source>
        <dbReference type="Pfam" id="PF20684"/>
    </source>
</evidence>
<evidence type="ECO:0000256" key="6">
    <source>
        <dbReference type="SAM" id="MobiDB-lite"/>
    </source>
</evidence>
<dbReference type="Proteomes" id="UP000469558">
    <property type="component" value="Unassembled WGS sequence"/>
</dbReference>
<evidence type="ECO:0000256" key="2">
    <source>
        <dbReference type="ARBA" id="ARBA00022692"/>
    </source>
</evidence>
<dbReference type="InterPro" id="IPR049326">
    <property type="entry name" value="Rhodopsin_dom_fungi"/>
</dbReference>
<gene>
    <name evidence="9" type="ORF">LSUE1_G000943</name>
</gene>
<proteinExistence type="inferred from homology"/>
<evidence type="ECO:0000256" key="1">
    <source>
        <dbReference type="ARBA" id="ARBA00004141"/>
    </source>
</evidence>
<accession>A0A8T9C995</accession>
<feature type="transmembrane region" description="Helical" evidence="7">
    <location>
        <begin position="87"/>
        <end position="110"/>
    </location>
</feature>
<protein>
    <recommendedName>
        <fullName evidence="8">Rhodopsin domain-containing protein</fullName>
    </recommendedName>
</protein>
<feature type="transmembrane region" description="Helical" evidence="7">
    <location>
        <begin position="12"/>
        <end position="31"/>
    </location>
</feature>
<dbReference type="PANTHER" id="PTHR33048:SF157">
    <property type="entry name" value="INTEGRAL MEMBRANE PROTEIN"/>
    <property type="match status" value="1"/>
</dbReference>
<comment type="subcellular location">
    <subcellularLocation>
        <location evidence="1">Membrane</location>
        <topology evidence="1">Multi-pass membrane protein</topology>
    </subcellularLocation>
</comment>
<evidence type="ECO:0000256" key="4">
    <source>
        <dbReference type="ARBA" id="ARBA00023136"/>
    </source>
</evidence>
<evidence type="ECO:0000256" key="7">
    <source>
        <dbReference type="SAM" id="Phobius"/>
    </source>
</evidence>
<dbReference type="OrthoDB" id="5393606at2759"/>